<protein>
    <submittedName>
        <fullName evidence="1">Uncharacterized protein</fullName>
    </submittedName>
</protein>
<evidence type="ECO:0000313" key="1">
    <source>
        <dbReference type="EMBL" id="KAH7861649.1"/>
    </source>
</evidence>
<gene>
    <name evidence="1" type="ORF">Vadar_028896</name>
</gene>
<name>A0ACB7Z7E7_9ERIC</name>
<reference evidence="1 2" key="1">
    <citation type="journal article" date="2021" name="Hortic Res">
        <title>High-quality reference genome and annotation aids understanding of berry development for evergreen blueberry (Vaccinium darrowii).</title>
        <authorList>
            <person name="Yu J."/>
            <person name="Hulse-Kemp A.M."/>
            <person name="Babiker E."/>
            <person name="Staton M."/>
        </authorList>
    </citation>
    <scope>NUCLEOTIDE SEQUENCE [LARGE SCALE GENOMIC DNA]</scope>
    <source>
        <strain evidence="2">cv. NJ 8807/NJ 8810</strain>
        <tissue evidence="1">Young leaf</tissue>
    </source>
</reference>
<accession>A0ACB7Z7E7</accession>
<dbReference type="EMBL" id="CM037154">
    <property type="protein sequence ID" value="KAH7861649.1"/>
    <property type="molecule type" value="Genomic_DNA"/>
</dbReference>
<sequence>MDIKGEGGETTLAHEAAGALEEQRQPLLENQPPISEKPTKTSAQKALRKTFKISGHLSNLLPTGSVLAFQILSPVFTHEGRCRTYTSQALTLTLISLCGISCFLLCLTDSFRDERGKVRYGLATFRGLWIMDGCAGSVPPGEEEKYRLKLVDFFHALLSIVVFIAVALFDQNVVKCFVPNPSEEAQELLATLPIAVGVLCSLLFVAFPTKRHGIGFPLSRQ</sequence>
<evidence type="ECO:0000313" key="2">
    <source>
        <dbReference type="Proteomes" id="UP000828048"/>
    </source>
</evidence>
<proteinExistence type="predicted"/>
<keyword evidence="2" id="KW-1185">Reference proteome</keyword>
<comment type="caution">
    <text evidence="1">The sequence shown here is derived from an EMBL/GenBank/DDBJ whole genome shotgun (WGS) entry which is preliminary data.</text>
</comment>
<organism evidence="1 2">
    <name type="scientific">Vaccinium darrowii</name>
    <dbReference type="NCBI Taxonomy" id="229202"/>
    <lineage>
        <taxon>Eukaryota</taxon>
        <taxon>Viridiplantae</taxon>
        <taxon>Streptophyta</taxon>
        <taxon>Embryophyta</taxon>
        <taxon>Tracheophyta</taxon>
        <taxon>Spermatophyta</taxon>
        <taxon>Magnoliopsida</taxon>
        <taxon>eudicotyledons</taxon>
        <taxon>Gunneridae</taxon>
        <taxon>Pentapetalae</taxon>
        <taxon>asterids</taxon>
        <taxon>Ericales</taxon>
        <taxon>Ericaceae</taxon>
        <taxon>Vaccinioideae</taxon>
        <taxon>Vaccinieae</taxon>
        <taxon>Vaccinium</taxon>
    </lineage>
</organism>
<dbReference type="Proteomes" id="UP000828048">
    <property type="component" value="Chromosome 4"/>
</dbReference>